<accession>A0A5P1PKY7</accession>
<reference evidence="1" key="1">
    <citation type="submission" date="2019-01" db="EMBL/GenBank/DDBJ databases">
        <authorList>
            <person name="Liang Q."/>
            <person name="Zhou D."/>
        </authorList>
    </citation>
    <scope>NUCLEOTIDE SEQUENCE</scope>
    <source>
        <strain evidence="1">130504051</strain>
        <strain evidence="2">130721005</strain>
        <plasmid evidence="1">p504051-HI3</plasmid>
        <plasmid evidence="2">p721005-HI3</plasmid>
    </source>
</reference>
<geneLocation type="plasmid" evidence="2">
    <name>p721005-HI3</name>
</geneLocation>
<dbReference type="EMBL" id="MK413721">
    <property type="protein sequence ID" value="QEQ69710.1"/>
    <property type="molecule type" value="Genomic_DNA"/>
</dbReference>
<evidence type="ECO:0000313" key="2">
    <source>
        <dbReference type="EMBL" id="QEQ70441.1"/>
    </source>
</evidence>
<geneLocation type="plasmid" evidence="1">
    <name>p504051-HI3</name>
</geneLocation>
<keyword evidence="1" id="KW-0614">Plasmid</keyword>
<organism evidence="1">
    <name type="scientific">Klebsiella pneumoniae</name>
    <dbReference type="NCBI Taxonomy" id="573"/>
    <lineage>
        <taxon>Bacteria</taxon>
        <taxon>Pseudomonadati</taxon>
        <taxon>Pseudomonadota</taxon>
        <taxon>Gammaproteobacteria</taxon>
        <taxon>Enterobacterales</taxon>
        <taxon>Enterobacteriaceae</taxon>
        <taxon>Klebsiella/Raoultella group</taxon>
        <taxon>Klebsiella</taxon>
        <taxon>Klebsiella pneumoniae complex</taxon>
    </lineage>
</organism>
<evidence type="ECO:0000313" key="1">
    <source>
        <dbReference type="EMBL" id="QEQ69710.1"/>
    </source>
</evidence>
<dbReference type="AlphaFoldDB" id="A0A5P1PKY7"/>
<name>A0A5P1PKY7_KLEPN</name>
<dbReference type="EMBL" id="MK413723">
    <property type="protein sequence ID" value="QEQ70441.1"/>
    <property type="molecule type" value="Genomic_DNA"/>
</dbReference>
<proteinExistence type="predicted"/>
<protein>
    <submittedName>
        <fullName evidence="1">Uncharacterized protein</fullName>
    </submittedName>
</protein>
<sequence length="54" mass="6258">MLFSVIIFIDSALRLALSSFALSASRRQYSMHVFFVFSSLFIQSCNDIKKFSWT</sequence>